<organism evidence="1 2">
    <name type="scientific">Entomophthora muscae</name>
    <dbReference type="NCBI Taxonomy" id="34485"/>
    <lineage>
        <taxon>Eukaryota</taxon>
        <taxon>Fungi</taxon>
        <taxon>Fungi incertae sedis</taxon>
        <taxon>Zoopagomycota</taxon>
        <taxon>Entomophthoromycotina</taxon>
        <taxon>Entomophthoromycetes</taxon>
        <taxon>Entomophthorales</taxon>
        <taxon>Entomophthoraceae</taxon>
        <taxon>Entomophthora</taxon>
    </lineage>
</organism>
<keyword evidence="2" id="KW-1185">Reference proteome</keyword>
<dbReference type="EMBL" id="QTSX02004375">
    <property type="protein sequence ID" value="KAJ9065156.1"/>
    <property type="molecule type" value="Genomic_DNA"/>
</dbReference>
<reference evidence="1" key="1">
    <citation type="submission" date="2022-04" db="EMBL/GenBank/DDBJ databases">
        <title>Genome of the entomopathogenic fungus Entomophthora muscae.</title>
        <authorList>
            <person name="Elya C."/>
            <person name="Lovett B.R."/>
            <person name="Lee E."/>
            <person name="Macias A.M."/>
            <person name="Hajek A.E."/>
            <person name="De Bivort B.L."/>
            <person name="Kasson M.T."/>
            <person name="De Fine Licht H.H."/>
            <person name="Stajich J.E."/>
        </authorList>
    </citation>
    <scope>NUCLEOTIDE SEQUENCE</scope>
    <source>
        <strain evidence="1">Berkeley</strain>
    </source>
</reference>
<protein>
    <submittedName>
        <fullName evidence="1">Uncharacterized protein</fullName>
    </submittedName>
</protein>
<evidence type="ECO:0000313" key="1">
    <source>
        <dbReference type="EMBL" id="KAJ9065156.1"/>
    </source>
</evidence>
<comment type="caution">
    <text evidence="1">The sequence shown here is derived from an EMBL/GenBank/DDBJ whole genome shotgun (WGS) entry which is preliminary data.</text>
</comment>
<dbReference type="Proteomes" id="UP001165960">
    <property type="component" value="Unassembled WGS sequence"/>
</dbReference>
<accession>A0ACC2SSD4</accession>
<evidence type="ECO:0000313" key="2">
    <source>
        <dbReference type="Proteomes" id="UP001165960"/>
    </source>
</evidence>
<sequence length="657" mass="74419">MKYWLQQGESLEAAMTWRKEGITTKTHMTIGPLKISVEEWREWRNVTSIAEAAVWIARGFTPTTAAQWVDHKVNPEAAALLQQKVTPSEAAEWLQSGIDVEVLLDWCSAIPCANEAAAFYEEKFKPKEAAAWFELKIQAPEAASFRNIGWVPERVTNWLHANKVTYGEIRKYFHPNIGPESATLWKHHGFAPGEAKLWADLIVDVKVAITLRSHKVLPMTIAKFIERKYSLDEAIMYALEGTPLEKARPPQNGDHPKASYSERVKRGKEPPLSGPIPFEDFIRDHMAQGNPYKSMPKSYVKNAIRIYLNNLSGGSLRGYLQAIFSTLDKEFKDIEVEHKWSPENGYVDIGFPNTTIRDTAARLEFIHNGTLLKVDITRYAHHQAKWVTFTNLPTDKSSEWVREAIITGAAYYGTVLECREEGNFKARCMRPNTLHVLLEAAPIIKSRNTALPRFVRLPGCSGSVIYVEPENARQVCHFCYALGHNIHQCNIKKGVHIRDYDMDIEKGVTRLGTKNMCALNLYGGSPPKVNEIFAMKAIQRSLEERHKADIAREEELTNSDKTGDFVDPLVPDEERMDDGSNLADRVVHPDLNEWHKTHEKPPKPLKKPQMQKNASQKDPKSQAQPKGFTINDPKLRKNGQRKGNPIPVPGKKAPQNM</sequence>
<gene>
    <name evidence="1" type="ORF">DSO57_1022675</name>
</gene>
<proteinExistence type="predicted"/>
<name>A0ACC2SSD4_9FUNG</name>